<sequence length="191" mass="21011">MASVASIYARAFADVVLDQHLDAGRAIGGLRRISGLLAESTELRRVWENPAVPAEQRRVWENPAVPAEQKRRLLDAIVQREGIEKPVRNLVAVLIDHHRIPFLERIVVQLEKELDARMGLAEAHITSARELGDAEKRGLEAQIEKVTGKKVRARFGLDASLLGGAVVRVGSTIYDGSVKGQLEKIKEAISS</sequence>
<evidence type="ECO:0000313" key="8">
    <source>
        <dbReference type="EMBL" id="SPF46742.1"/>
    </source>
</evidence>
<dbReference type="AlphaFoldDB" id="A0A2U3L4B4"/>
<gene>
    <name evidence="7 8" type="primary">atpH</name>
    <name evidence="8" type="ORF">SBA1_680002</name>
</gene>
<dbReference type="Pfam" id="PF00213">
    <property type="entry name" value="OSCP"/>
    <property type="match status" value="1"/>
</dbReference>
<comment type="function">
    <text evidence="7">F(1)F(0) ATP synthase produces ATP from ADP in the presence of a proton or sodium gradient. F-type ATPases consist of two structural domains, F(1) containing the extramembraneous catalytic core and F(0) containing the membrane proton channel, linked together by a central stalk and a peripheral stalk. During catalysis, ATP synthesis in the catalytic domain of F(1) is coupled via a rotary mechanism of the central stalk subunits to proton translocation.</text>
</comment>
<dbReference type="SUPFAM" id="SSF47928">
    <property type="entry name" value="N-terminal domain of the delta subunit of the F1F0-ATP synthase"/>
    <property type="match status" value="1"/>
</dbReference>
<evidence type="ECO:0000256" key="7">
    <source>
        <dbReference type="HAMAP-Rule" id="MF_01416"/>
    </source>
</evidence>
<evidence type="ECO:0000256" key="4">
    <source>
        <dbReference type="ARBA" id="ARBA00023065"/>
    </source>
</evidence>
<proteinExistence type="inferred from homology"/>
<comment type="similarity">
    <text evidence="7">Belongs to the ATPase delta chain family.</text>
</comment>
<dbReference type="InterPro" id="IPR026015">
    <property type="entry name" value="ATP_synth_OSCP/delta_N_sf"/>
</dbReference>
<keyword evidence="5 7" id="KW-0472">Membrane</keyword>
<dbReference type="GO" id="GO:0005886">
    <property type="term" value="C:plasma membrane"/>
    <property type="evidence" value="ECO:0007669"/>
    <property type="project" value="UniProtKB-SubCell"/>
</dbReference>
<dbReference type="HAMAP" id="MF_01416">
    <property type="entry name" value="ATP_synth_delta_bact"/>
    <property type="match status" value="1"/>
</dbReference>
<evidence type="ECO:0000256" key="3">
    <source>
        <dbReference type="ARBA" id="ARBA00022781"/>
    </source>
</evidence>
<reference evidence="9" key="1">
    <citation type="submission" date="2018-02" db="EMBL/GenBank/DDBJ databases">
        <authorList>
            <person name="Hausmann B."/>
        </authorList>
    </citation>
    <scope>NUCLEOTIDE SEQUENCE [LARGE SCALE GENOMIC DNA]</scope>
    <source>
        <strain evidence="9">Peat soil MAG SbA1</strain>
    </source>
</reference>
<evidence type="ECO:0000256" key="6">
    <source>
        <dbReference type="ARBA" id="ARBA00023310"/>
    </source>
</evidence>
<dbReference type="GO" id="GO:0046933">
    <property type="term" value="F:proton-transporting ATP synthase activity, rotational mechanism"/>
    <property type="evidence" value="ECO:0007669"/>
    <property type="project" value="UniProtKB-UniRule"/>
</dbReference>
<dbReference type="OrthoDB" id="9802471at2"/>
<organism evidence="8 9">
    <name type="scientific">Candidatus Sulfotelmatobacter kueseliae</name>
    <dbReference type="NCBI Taxonomy" id="2042962"/>
    <lineage>
        <taxon>Bacteria</taxon>
        <taxon>Pseudomonadati</taxon>
        <taxon>Acidobacteriota</taxon>
        <taxon>Terriglobia</taxon>
        <taxon>Terriglobales</taxon>
        <taxon>Candidatus Korobacteraceae</taxon>
        <taxon>Candidatus Sulfotelmatobacter</taxon>
    </lineage>
</organism>
<comment type="subcellular location">
    <subcellularLocation>
        <location evidence="7">Cell membrane</location>
        <topology evidence="7">Peripheral membrane protein</topology>
    </subcellularLocation>
    <subcellularLocation>
        <location evidence="1">Membrane</location>
    </subcellularLocation>
</comment>
<evidence type="ECO:0000256" key="1">
    <source>
        <dbReference type="ARBA" id="ARBA00004370"/>
    </source>
</evidence>
<dbReference type="NCBIfam" id="TIGR01145">
    <property type="entry name" value="ATP_synt_delta"/>
    <property type="match status" value="1"/>
</dbReference>
<accession>A0A2U3L4B4</accession>
<keyword evidence="7" id="KW-0139">CF(1)</keyword>
<keyword evidence="6 7" id="KW-0066">ATP synthesis</keyword>
<keyword evidence="7" id="KW-1003">Cell membrane</keyword>
<protein>
    <recommendedName>
        <fullName evidence="7">ATP synthase subunit delta</fullName>
    </recommendedName>
    <alternativeName>
        <fullName evidence="7">ATP synthase F(1) sector subunit delta</fullName>
    </alternativeName>
    <alternativeName>
        <fullName evidence="7">F-type ATPase subunit delta</fullName>
        <shortName evidence="7">F-ATPase subunit delta</shortName>
    </alternativeName>
</protein>
<dbReference type="PRINTS" id="PR00125">
    <property type="entry name" value="ATPASEDELTA"/>
</dbReference>
<dbReference type="PANTHER" id="PTHR11910">
    <property type="entry name" value="ATP SYNTHASE DELTA CHAIN"/>
    <property type="match status" value="1"/>
</dbReference>
<dbReference type="EMBL" id="OMOD01000164">
    <property type="protein sequence ID" value="SPF46742.1"/>
    <property type="molecule type" value="Genomic_DNA"/>
</dbReference>
<evidence type="ECO:0000256" key="5">
    <source>
        <dbReference type="ARBA" id="ARBA00023136"/>
    </source>
</evidence>
<name>A0A2U3L4B4_9BACT</name>
<dbReference type="GO" id="GO:0045259">
    <property type="term" value="C:proton-transporting ATP synthase complex"/>
    <property type="evidence" value="ECO:0007669"/>
    <property type="project" value="UniProtKB-KW"/>
</dbReference>
<evidence type="ECO:0000313" key="9">
    <source>
        <dbReference type="Proteomes" id="UP000238701"/>
    </source>
</evidence>
<keyword evidence="4 7" id="KW-0406">Ion transport</keyword>
<dbReference type="InterPro" id="IPR000711">
    <property type="entry name" value="ATPase_OSCP/dsu"/>
</dbReference>
<keyword evidence="3 7" id="KW-0375">Hydrogen ion transport</keyword>
<keyword evidence="2 7" id="KW-0813">Transport</keyword>
<dbReference type="Proteomes" id="UP000238701">
    <property type="component" value="Unassembled WGS sequence"/>
</dbReference>
<comment type="function">
    <text evidence="7">This protein is part of the stalk that links CF(0) to CF(1). It either transmits conformational changes from CF(0) to CF(1) or is implicated in proton conduction.</text>
</comment>
<dbReference type="Gene3D" id="1.10.520.20">
    <property type="entry name" value="N-terminal domain of the delta subunit of the F1F0-ATP synthase"/>
    <property type="match status" value="1"/>
</dbReference>
<evidence type="ECO:0000256" key="2">
    <source>
        <dbReference type="ARBA" id="ARBA00022448"/>
    </source>
</evidence>